<feature type="transmembrane region" description="Helical" evidence="1">
    <location>
        <begin position="12"/>
        <end position="31"/>
    </location>
</feature>
<organism evidence="2 3">
    <name type="scientific">Rhodococcus rhodnii LMG 5362</name>
    <dbReference type="NCBI Taxonomy" id="1273125"/>
    <lineage>
        <taxon>Bacteria</taxon>
        <taxon>Bacillati</taxon>
        <taxon>Actinomycetota</taxon>
        <taxon>Actinomycetes</taxon>
        <taxon>Mycobacteriales</taxon>
        <taxon>Nocardiaceae</taxon>
        <taxon>Rhodococcus</taxon>
    </lineage>
</organism>
<dbReference type="eggNOG" id="ENOG5031GKC">
    <property type="taxonomic scope" value="Bacteria"/>
</dbReference>
<feature type="transmembrane region" description="Helical" evidence="1">
    <location>
        <begin position="38"/>
        <end position="56"/>
    </location>
</feature>
<evidence type="ECO:0000313" key="2">
    <source>
        <dbReference type="EMBL" id="EOM77588.1"/>
    </source>
</evidence>
<dbReference type="Proteomes" id="UP000013525">
    <property type="component" value="Unassembled WGS sequence"/>
</dbReference>
<dbReference type="EMBL" id="APMY01000031">
    <property type="protein sequence ID" value="EOM77588.1"/>
    <property type="molecule type" value="Genomic_DNA"/>
</dbReference>
<reference evidence="2 3" key="1">
    <citation type="journal article" date="2013" name="Genome Announc.">
        <title>Draft Genome Sequence of Rhodococcus rhodnii Strain LMG5362, a Symbiont of Rhodnius prolixus (Hemiptera, Reduviidae, Triatominae), the Principle Vector of Trypanosoma cruzi.</title>
        <authorList>
            <person name="Pachebat J.A."/>
            <person name="van Keulen G."/>
            <person name="Whitten M.M."/>
            <person name="Girdwood S."/>
            <person name="Del Sol R."/>
            <person name="Dyson P.J."/>
            <person name="Facey P.D."/>
        </authorList>
    </citation>
    <scope>NUCLEOTIDE SEQUENCE [LARGE SCALE GENOMIC DNA]</scope>
    <source>
        <strain evidence="2 3">LMG 5362</strain>
    </source>
</reference>
<dbReference type="PATRIC" id="fig|1273125.3.peg.961"/>
<feature type="transmembrane region" description="Helical" evidence="1">
    <location>
        <begin position="68"/>
        <end position="86"/>
    </location>
</feature>
<evidence type="ECO:0008006" key="4">
    <source>
        <dbReference type="Google" id="ProtNLM"/>
    </source>
</evidence>
<keyword evidence="3" id="KW-1185">Reference proteome</keyword>
<name>R7WQK4_9NOCA</name>
<keyword evidence="1" id="KW-0812">Transmembrane</keyword>
<comment type="caution">
    <text evidence="2">The sequence shown here is derived from an EMBL/GenBank/DDBJ whole genome shotgun (WGS) entry which is preliminary data.</text>
</comment>
<gene>
    <name evidence="2" type="ORF">Rrhod_0998</name>
</gene>
<dbReference type="RefSeq" id="WP_010837066.1">
    <property type="nucleotide sequence ID" value="NZ_APMY01000031.1"/>
</dbReference>
<dbReference type="AlphaFoldDB" id="R7WQK4"/>
<proteinExistence type="predicted"/>
<evidence type="ECO:0000256" key="1">
    <source>
        <dbReference type="SAM" id="Phobius"/>
    </source>
</evidence>
<accession>R7WQK4</accession>
<protein>
    <recommendedName>
        <fullName evidence="4">Integral membrane protein</fullName>
    </recommendedName>
</protein>
<sequence>MLPDWHTWDYRYSGLFVLVALGIAPLVAAVAVMFGGPIAYQATAIVGLFAIFWAVWQALVLHVEAPDVQVTLGVVGVVLLLGAYRVRASSRS</sequence>
<keyword evidence="1" id="KW-1133">Transmembrane helix</keyword>
<evidence type="ECO:0000313" key="3">
    <source>
        <dbReference type="Proteomes" id="UP000013525"/>
    </source>
</evidence>
<keyword evidence="1" id="KW-0472">Membrane</keyword>